<dbReference type="Pfam" id="PF02210">
    <property type="entry name" value="Laminin_G_2"/>
    <property type="match status" value="4"/>
</dbReference>
<dbReference type="InterPro" id="IPR001881">
    <property type="entry name" value="EGF-like_Ca-bd_dom"/>
</dbReference>
<accession>A0A818M4Q8</accession>
<dbReference type="CDD" id="cd00054">
    <property type="entry name" value="EGF_CA"/>
    <property type="match status" value="2"/>
</dbReference>
<evidence type="ECO:0000256" key="8">
    <source>
        <dbReference type="SAM" id="MobiDB-lite"/>
    </source>
</evidence>
<dbReference type="PROSITE" id="PS50082">
    <property type="entry name" value="WD_REPEATS_2"/>
    <property type="match status" value="2"/>
</dbReference>
<feature type="repeat" description="WD" evidence="7">
    <location>
        <begin position="2330"/>
        <end position="2370"/>
    </location>
</feature>
<evidence type="ECO:0000256" key="4">
    <source>
        <dbReference type="ARBA" id="ARBA00023157"/>
    </source>
</evidence>
<dbReference type="PROSITE" id="PS50025">
    <property type="entry name" value="LAM_G_DOMAIN"/>
    <property type="match status" value="4"/>
</dbReference>
<dbReference type="InterPro" id="IPR000742">
    <property type="entry name" value="EGF"/>
</dbReference>
<evidence type="ECO:0000313" key="12">
    <source>
        <dbReference type="EMBL" id="CAF3579262.1"/>
    </source>
</evidence>
<gene>
    <name evidence="12" type="ORF">OXD698_LOCUS5321</name>
</gene>
<evidence type="ECO:0000256" key="2">
    <source>
        <dbReference type="ARBA" id="ARBA00022737"/>
    </source>
</evidence>
<evidence type="ECO:0000256" key="6">
    <source>
        <dbReference type="PROSITE-ProRule" id="PRU00122"/>
    </source>
</evidence>
<keyword evidence="4 5" id="KW-1015">Disulfide bond</keyword>
<feature type="domain" description="EGF-like" evidence="11">
    <location>
        <begin position="1703"/>
        <end position="1739"/>
    </location>
</feature>
<keyword evidence="1 7" id="KW-0853">WD repeat</keyword>
<keyword evidence="9" id="KW-0732">Signal</keyword>
<evidence type="ECO:0000256" key="3">
    <source>
        <dbReference type="ARBA" id="ARBA00022782"/>
    </source>
</evidence>
<feature type="disulfide bond" evidence="5">
    <location>
        <begin position="1530"/>
        <end position="1540"/>
    </location>
</feature>
<evidence type="ECO:0000256" key="9">
    <source>
        <dbReference type="SAM" id="SignalP"/>
    </source>
</evidence>
<feature type="disulfide bond" evidence="5">
    <location>
        <begin position="1729"/>
        <end position="1738"/>
    </location>
</feature>
<dbReference type="SMART" id="SM00179">
    <property type="entry name" value="EGF_CA"/>
    <property type="match status" value="4"/>
</dbReference>
<sequence>MCIWYILLFIIPFVHSVHFNSNENNNDKNSVFVIYPRLYLCNNGSFSFEFRTKARNGLIFYTNDNYYSDSIIVSIYNEKLLVEQKFGKSKTYQQFDHSINDDKWYKIAFKRRSSLLTEIVLYSVALRNVENRIIKSKSLNYLPFTSLNTSSMVYIGGLPLNLYKKQRHTSEFLFQSFQGFVRNLRYGLCGCPERIQYPLFSSLSTNFQSEVCEQQMSLCSSSSCECLNVDEEPRYQCDCSNKTCSIMTIMNKNLIQYEIDFTSVEYISKSDASSFTYGTHPYIFNVIKRDLNQYGLVTFSPIDIQQGNCMWDLNKCSIDLSLTFIFSIDRVNKSSTIFTQYFKHAASIHINLNVLNSTYSTLNFDLWLPFHRGLLRTQITEFPYETSLYINLVYRSPSSLSVFLFGQLMDYTINPTYDQSNKPSSLFLSFNTFIPFRSILWSYEQPSSECCALTHKNERLKRDIENLDICQCGALTEASLNSNRLIPKTVSEYPLPFNVRTKYITDEEDYTLSESISFSVLSKQQTSQTTTILAGFAYDNIYYVFDIEDGKPKIIFSQDDLPDITLTTKDNNQISINDGKWHKLNIERSDRKLKFQLDNIDQTDVQLPDGWQTKANIFIGAELTPVPNGDFNGKLGDIAVTNSERSLNLREEDTTDENDENFKESSTPLISSLSSSNDNIFVVVDMKSSQVKQTIGFLSTDNNEITIPSPTNTIFNTLTFSFRTRSNVSTLIQFGQISLNIDVDGYLALVIRDKQAQRILSNDEQKPINDGALYTVHLQRIDKNLEAWITKKNNFKTPKKISIELSSSKLIIENFIFSPRSQFIGCLENVTYNDQLITFKHLPLSRQQCPSSSIVLKSSEILSINNIYIDQVISFKEYDRPLIITLDNTEDFRIFSFLFYTHDSNSIICSLADQTYENFLTLSIYNERLVLTFDDKQRKRMKIMLNNSIMVNDGREHELVIKLINKDDLILEIDRNIIMKKINKNIRIHTIYIGQLDSFLKEKHMDLDGDNFVGCIKNVMLNEKAIIKLDHIHHAGRLTNICQLTKRGRKHVVSYVSPDVSFSLRDRRDIIELQVQPNDEFRYCQMPIKTLSPNGIITSMYSNDDQRGLVLGLHDGKLQLKYYSPFNKTSQIIFNDNQTINDGKQHRILVTRQIPETTSHDDMYVQIDKRSTQVPIPERSPMFFDVVTIGGPYRLMTDTTNNPFTGCFANVTYNRQPLLPEGVLKADRYDCFYQQGTMCDRQMPCNNNNIRPLQFCGQTDCSMVCAPTSVDMGNKGLVRYSSQIVAGQREQIDLTIFTTSANSTLYMSRDGSIQVSIVLQNYYPRFVIQNGGAVYTYDFPGRVRGDQWHTLQCQKTSNTLDLTFDYETRHYTNLTGYFSLFGDKKIHVCGTNFYGYVQDVSTIKSEIVLASDNRRENLIQNCIRNPSLVEYDPSVGWNNHAAIPERTPCERINCMNGGYCIQPATPTTLAYCHCPATYTGYRCEQSVSTDPCLNFQCNHGTCQKDRSNQPYCSCYEGYGGSRCETQIDPCARVNCNHGRCEIDRGSAVCRCYQGYSGHDCLTPLGTSYRCECQRGYEGAACDRQVDPCSTFVCYNGGVCVAQQDYQPVCQCAQGYRGPNCYESDDICENVNCNYGRCLINQHDGTPYCDCMPGYTGATCLNEGNTDDSTDPCLRYDCGGGTCTNDRGVPRCICPTGRVGSQCQEDVCTMYPCANNGQCIPEGNSRRCTCTPPYYGDDCRETHRPNPCDNVYCAYGQCREGICECHAGYTGTRCDIPPADLCAGINCNHGTCYEGRCSCPEGYTGYYCETPLVTVPPIPFIAATSPRDPLLAPMIGPKKGQLIDYGRVLGARAGPIGWILAIVSGLLLFPLALAFAARKCTHGACLPGGARAGYVPVLTGTSGVTQTENALYAGPSSRTTRDLQLIDQRGDNLASSAAAGSSGGLETTRIEQTREIVREYGGMDSAGGIFTTYPTLSSRYGDFARDAHHQQSSSAYSQQHVIETDYHAPPVGDFGYGRGGVGMDGYRDTFESWEGAGAGGGYSMNAMFAEGGLQTDYELSNINSVSMTPNGKYAIVGQSQGPPQIWDAVNGQLVSSMQGTSVNCSKVALACSGTLLVGLASDGVDAQPCVLQIWDVNTGKPVQLTHQIKCATFTLSNNSNNLVMAGNQKYGRGISVGILDLNNSELTKEIKSDTNQSYGGTPSTISLTPDERYAIIGCPSGPSSTNYVVFDLTTQQELIQPPTITLDSDPKCSIVLNNEQMLTGTKTGQLVLWDIQSCQRVHTLNDNGQNAHRDRITDLKISPDRSCVVSSSIDGTAKVWDANTKELVSKLIGHKREITCICISTNQLVATGSKDQNICLWRLHTGQIASTMPVGMTPVDIHMAAHNRTIVAIGDKDGERQLLMLRVVSVQR</sequence>
<dbReference type="SUPFAM" id="SSF50998">
    <property type="entry name" value="Quinoprotein alcohol dehydrogenase-like"/>
    <property type="match status" value="1"/>
</dbReference>
<feature type="domain" description="EGF-like" evidence="11">
    <location>
        <begin position="1584"/>
        <end position="1621"/>
    </location>
</feature>
<dbReference type="Gene3D" id="2.10.25.10">
    <property type="entry name" value="Laminin"/>
    <property type="match status" value="6"/>
</dbReference>
<dbReference type="Gene3D" id="2.130.10.10">
    <property type="entry name" value="YVTN repeat-like/Quinoprotein amine dehydrogenase"/>
    <property type="match status" value="2"/>
</dbReference>
<name>A0A818M4Q8_9BILA</name>
<comment type="caution">
    <text evidence="12">The sequence shown here is derived from an EMBL/GenBank/DDBJ whole genome shotgun (WGS) entry which is preliminary data.</text>
</comment>
<feature type="disulfide bond" evidence="5">
    <location>
        <begin position="1627"/>
        <end position="1637"/>
    </location>
</feature>
<evidence type="ECO:0000259" key="10">
    <source>
        <dbReference type="PROSITE" id="PS50025"/>
    </source>
</evidence>
<feature type="disulfide bond" evidence="5">
    <location>
        <begin position="1611"/>
        <end position="1620"/>
    </location>
</feature>
<feature type="domain" description="EGF-like" evidence="11">
    <location>
        <begin position="1526"/>
        <end position="1561"/>
    </location>
</feature>
<evidence type="ECO:0000256" key="7">
    <source>
        <dbReference type="PROSITE-ProRule" id="PRU00221"/>
    </source>
</evidence>
<feature type="domain" description="Laminin G" evidence="10">
    <location>
        <begin position="870"/>
        <end position="1042"/>
    </location>
</feature>
<keyword evidence="3" id="KW-0221">Differentiation</keyword>
<dbReference type="PANTHER" id="PTHR24033">
    <property type="entry name" value="EGF-LIKE DOMAIN-CONTAINING PROTEIN"/>
    <property type="match status" value="1"/>
</dbReference>
<dbReference type="InterPro" id="IPR001791">
    <property type="entry name" value="Laminin_G"/>
</dbReference>
<dbReference type="InterPro" id="IPR001680">
    <property type="entry name" value="WD40_rpt"/>
</dbReference>
<feature type="domain" description="EGF-like" evidence="11">
    <location>
        <begin position="1623"/>
        <end position="1660"/>
    </location>
</feature>
<keyword evidence="2" id="KW-0677">Repeat</keyword>
<keyword evidence="5" id="KW-0245">EGF-like domain</keyword>
<dbReference type="Gene3D" id="2.60.120.200">
    <property type="match status" value="6"/>
</dbReference>
<dbReference type="GO" id="GO:0030154">
    <property type="term" value="P:cell differentiation"/>
    <property type="evidence" value="ECO:0007669"/>
    <property type="project" value="UniProtKB-KW"/>
</dbReference>
<dbReference type="Proteomes" id="UP000663844">
    <property type="component" value="Unassembled WGS sequence"/>
</dbReference>
<dbReference type="PROSITE" id="PS50294">
    <property type="entry name" value="WD_REPEATS_REGION"/>
    <property type="match status" value="2"/>
</dbReference>
<proteinExistence type="predicted"/>
<evidence type="ECO:0000259" key="11">
    <source>
        <dbReference type="PROSITE" id="PS50026"/>
    </source>
</evidence>
<feature type="region of interest" description="Disordered" evidence="8">
    <location>
        <begin position="650"/>
        <end position="670"/>
    </location>
</feature>
<evidence type="ECO:0000256" key="5">
    <source>
        <dbReference type="PROSITE-ProRule" id="PRU00076"/>
    </source>
</evidence>
<dbReference type="SMART" id="SM00181">
    <property type="entry name" value="EGF"/>
    <property type="match status" value="9"/>
</dbReference>
<dbReference type="PROSITE" id="PS01186">
    <property type="entry name" value="EGF_2"/>
    <property type="match status" value="7"/>
</dbReference>
<dbReference type="InterPro" id="IPR019775">
    <property type="entry name" value="WD40_repeat_CS"/>
</dbReference>
<dbReference type="SMART" id="SM00282">
    <property type="entry name" value="LamG"/>
    <property type="match status" value="5"/>
</dbReference>
<dbReference type="PANTHER" id="PTHR24033:SF151">
    <property type="entry name" value="NOTCH 2"/>
    <property type="match status" value="1"/>
</dbReference>
<feature type="domain" description="Laminin G" evidence="10">
    <location>
        <begin position="1059"/>
        <end position="1239"/>
    </location>
</feature>
<dbReference type="SMART" id="SM00274">
    <property type="entry name" value="FOLN"/>
    <property type="match status" value="6"/>
</dbReference>
<feature type="domain" description="Laminin G" evidence="10">
    <location>
        <begin position="490"/>
        <end position="666"/>
    </location>
</feature>
<feature type="disulfide bond" evidence="5">
    <location>
        <begin position="1551"/>
        <end position="1560"/>
    </location>
</feature>
<dbReference type="InterPro" id="IPR011047">
    <property type="entry name" value="Quinoprotein_ADH-like_sf"/>
</dbReference>
<dbReference type="GO" id="GO:0005509">
    <property type="term" value="F:calcium ion binding"/>
    <property type="evidence" value="ECO:0007669"/>
    <property type="project" value="InterPro"/>
</dbReference>
<evidence type="ECO:0000256" key="1">
    <source>
        <dbReference type="ARBA" id="ARBA00022574"/>
    </source>
</evidence>
<feature type="domain" description="Laminin G" evidence="10">
    <location>
        <begin position="22"/>
        <end position="212"/>
    </location>
</feature>
<dbReference type="SUPFAM" id="SSF49899">
    <property type="entry name" value="Concanavalin A-like lectins/glucanases"/>
    <property type="match status" value="6"/>
</dbReference>
<feature type="disulfide bond" evidence="5">
    <location>
        <begin position="1492"/>
        <end position="1502"/>
    </location>
</feature>
<feature type="disulfide bond" evidence="5">
    <location>
        <begin position="1474"/>
        <end position="1483"/>
    </location>
</feature>
<dbReference type="InterPro" id="IPR003645">
    <property type="entry name" value="Fol_N"/>
</dbReference>
<feature type="repeat" description="WD" evidence="7">
    <location>
        <begin position="2288"/>
        <end position="2329"/>
    </location>
</feature>
<evidence type="ECO:0000313" key="13">
    <source>
        <dbReference type="Proteomes" id="UP000663844"/>
    </source>
</evidence>
<dbReference type="InterPro" id="IPR013320">
    <property type="entry name" value="ConA-like_dom_sf"/>
</dbReference>
<dbReference type="PROSITE" id="PS50026">
    <property type="entry name" value="EGF_3"/>
    <property type="match status" value="6"/>
</dbReference>
<feature type="domain" description="EGF-like" evidence="11">
    <location>
        <begin position="1445"/>
        <end position="1484"/>
    </location>
</feature>
<feature type="domain" description="EGF-like" evidence="11">
    <location>
        <begin position="1488"/>
        <end position="1524"/>
    </location>
</feature>
<dbReference type="InterPro" id="IPR051830">
    <property type="entry name" value="NOTCH_homolog"/>
</dbReference>
<feature type="disulfide bond" evidence="5">
    <location>
        <begin position="1514"/>
        <end position="1523"/>
    </location>
</feature>
<dbReference type="PROSITE" id="PS00022">
    <property type="entry name" value="EGF_1"/>
    <property type="match status" value="8"/>
</dbReference>
<feature type="disulfide bond" evidence="6">
    <location>
        <begin position="1015"/>
        <end position="1042"/>
    </location>
</feature>
<dbReference type="InterPro" id="IPR015943">
    <property type="entry name" value="WD40/YVTN_repeat-like_dom_sf"/>
</dbReference>
<protein>
    <submittedName>
        <fullName evidence="12">Uncharacterized protein</fullName>
    </submittedName>
</protein>
<comment type="caution">
    <text evidence="5">Lacks conserved residue(s) required for the propagation of feature annotation.</text>
</comment>
<dbReference type="SMART" id="SM00320">
    <property type="entry name" value="WD40"/>
    <property type="match status" value="5"/>
</dbReference>
<feature type="signal peptide" evidence="9">
    <location>
        <begin position="1"/>
        <end position="16"/>
    </location>
</feature>
<reference evidence="12" key="1">
    <citation type="submission" date="2021-02" db="EMBL/GenBank/DDBJ databases">
        <authorList>
            <person name="Nowell W R."/>
        </authorList>
    </citation>
    <scope>NUCLEOTIDE SEQUENCE</scope>
</reference>
<dbReference type="Pfam" id="PF00400">
    <property type="entry name" value="WD40"/>
    <property type="match status" value="2"/>
</dbReference>
<dbReference type="PROSITE" id="PS00678">
    <property type="entry name" value="WD_REPEATS_1"/>
    <property type="match status" value="1"/>
</dbReference>
<dbReference type="CDD" id="cd00110">
    <property type="entry name" value="LamG"/>
    <property type="match status" value="4"/>
</dbReference>
<feature type="disulfide bond" evidence="5">
    <location>
        <begin position="1650"/>
        <end position="1659"/>
    </location>
</feature>
<dbReference type="SUPFAM" id="SSF57196">
    <property type="entry name" value="EGF/Laminin"/>
    <property type="match status" value="4"/>
</dbReference>
<organism evidence="12 13">
    <name type="scientific">Adineta steineri</name>
    <dbReference type="NCBI Taxonomy" id="433720"/>
    <lineage>
        <taxon>Eukaryota</taxon>
        <taxon>Metazoa</taxon>
        <taxon>Spiralia</taxon>
        <taxon>Gnathifera</taxon>
        <taxon>Rotifera</taxon>
        <taxon>Eurotatoria</taxon>
        <taxon>Bdelloidea</taxon>
        <taxon>Adinetida</taxon>
        <taxon>Adinetidae</taxon>
        <taxon>Adineta</taxon>
    </lineage>
</organism>
<feature type="chain" id="PRO_5032532265" evidence="9">
    <location>
        <begin position="17"/>
        <end position="2411"/>
    </location>
</feature>
<dbReference type="EMBL" id="CAJOAZ010000215">
    <property type="protein sequence ID" value="CAF3579262.1"/>
    <property type="molecule type" value="Genomic_DNA"/>
</dbReference>